<protein>
    <submittedName>
        <fullName evidence="10">Type II secretion system F family protein</fullName>
    </submittedName>
</protein>
<organism evidence="10 11">
    <name type="scientific">Pseudomonas putida</name>
    <name type="common">Arthrobacter siderocapsulatus</name>
    <dbReference type="NCBI Taxonomy" id="303"/>
    <lineage>
        <taxon>Bacteria</taxon>
        <taxon>Pseudomonadati</taxon>
        <taxon>Pseudomonadota</taxon>
        <taxon>Gammaproteobacteria</taxon>
        <taxon>Pseudomonadales</taxon>
        <taxon>Pseudomonadaceae</taxon>
        <taxon>Pseudomonas</taxon>
    </lineage>
</organism>
<evidence type="ECO:0000256" key="8">
    <source>
        <dbReference type="SAM" id="Phobius"/>
    </source>
</evidence>
<keyword evidence="5 8" id="KW-0812">Transmembrane</keyword>
<name>A0A8I1ECH9_PSEPU</name>
<keyword evidence="3" id="KW-1003">Cell membrane</keyword>
<dbReference type="PANTHER" id="PTHR30012:SF7">
    <property type="entry name" value="PROTEIN TRANSPORT PROTEIN HOFC HOMOLOG"/>
    <property type="match status" value="1"/>
</dbReference>
<dbReference type="InterPro" id="IPR042094">
    <property type="entry name" value="T2SS_GspF_sf"/>
</dbReference>
<evidence type="ECO:0000256" key="7">
    <source>
        <dbReference type="ARBA" id="ARBA00023136"/>
    </source>
</evidence>
<evidence type="ECO:0000256" key="6">
    <source>
        <dbReference type="ARBA" id="ARBA00022989"/>
    </source>
</evidence>
<feature type="domain" description="Type II secretion system protein GspF" evidence="9">
    <location>
        <begin position="221"/>
        <end position="337"/>
    </location>
</feature>
<dbReference type="Proteomes" id="UP000637061">
    <property type="component" value="Unassembled WGS sequence"/>
</dbReference>
<proteinExistence type="inferred from homology"/>
<dbReference type="InterPro" id="IPR018076">
    <property type="entry name" value="T2SS_GspF_dom"/>
</dbReference>
<evidence type="ECO:0000256" key="2">
    <source>
        <dbReference type="ARBA" id="ARBA00005745"/>
    </source>
</evidence>
<reference evidence="10" key="1">
    <citation type="submission" date="2020-12" db="EMBL/GenBank/DDBJ databases">
        <title>Enhanced detection system for hospital associated transmission using whole genome sequencing surveillance.</title>
        <authorList>
            <person name="Harrison L.H."/>
            <person name="Van Tyne D."/>
            <person name="Marsh J.W."/>
            <person name="Griffith M.P."/>
            <person name="Snyder D.J."/>
            <person name="Cooper V.S."/>
            <person name="Mustapha M."/>
        </authorList>
    </citation>
    <scope>NUCLEOTIDE SEQUENCE</scope>
    <source>
        <strain evidence="10">PSB00042</strain>
    </source>
</reference>
<dbReference type="GO" id="GO:0005886">
    <property type="term" value="C:plasma membrane"/>
    <property type="evidence" value="ECO:0007669"/>
    <property type="project" value="UniProtKB-SubCell"/>
</dbReference>
<keyword evidence="6 8" id="KW-1133">Transmembrane helix</keyword>
<dbReference type="EMBL" id="JAEHTE010000002">
    <property type="protein sequence ID" value="MBI6883001.1"/>
    <property type="molecule type" value="Genomic_DNA"/>
</dbReference>
<comment type="similarity">
    <text evidence="2">Belongs to the GSP F family.</text>
</comment>
<feature type="transmembrane region" description="Helical" evidence="8">
    <location>
        <begin position="121"/>
        <end position="143"/>
    </location>
</feature>
<keyword evidence="4" id="KW-0997">Cell inner membrane</keyword>
<comment type="subcellular location">
    <subcellularLocation>
        <location evidence="1">Cell inner membrane</location>
        <topology evidence="1">Multi-pass membrane protein</topology>
    </subcellularLocation>
</comment>
<accession>A0A8I1ECH9</accession>
<evidence type="ECO:0000256" key="5">
    <source>
        <dbReference type="ARBA" id="ARBA00022692"/>
    </source>
</evidence>
<dbReference type="InterPro" id="IPR003004">
    <property type="entry name" value="GspF/PilC"/>
</dbReference>
<comment type="caution">
    <text evidence="10">The sequence shown here is derived from an EMBL/GenBank/DDBJ whole genome shotgun (WGS) entry which is preliminary data.</text>
</comment>
<evidence type="ECO:0000256" key="1">
    <source>
        <dbReference type="ARBA" id="ARBA00004429"/>
    </source>
</evidence>
<feature type="transmembrane region" description="Helical" evidence="8">
    <location>
        <begin position="173"/>
        <end position="191"/>
    </location>
</feature>
<evidence type="ECO:0000256" key="3">
    <source>
        <dbReference type="ARBA" id="ARBA00022475"/>
    </source>
</evidence>
<evidence type="ECO:0000259" key="9">
    <source>
        <dbReference type="Pfam" id="PF00482"/>
    </source>
</evidence>
<gene>
    <name evidence="10" type="ORF">JEU22_03665</name>
</gene>
<dbReference type="Pfam" id="PF00482">
    <property type="entry name" value="T2SSF"/>
    <property type="match status" value="2"/>
</dbReference>
<evidence type="ECO:0000256" key="4">
    <source>
        <dbReference type="ARBA" id="ARBA00022519"/>
    </source>
</evidence>
<sequence length="348" mass="38355">MKEAIYRFQFNARTRKKMYQSFADYLSQGIPINDIVTMLSTSIIKANAKSQMFQVKILDDLALQMSTGTDFADALAKWIPMPEVMSIRAGLKSGDPVTGMRNTIDALDASSSMMSTIIGKLSYPAILLLALCGLIFFFSVAILPKIASVMDPTEWPAPAKTLNNMSTFVREDWYIVVIVVAAIAFLVNWSLPRVTGPARRILDHIPPYSFYKAFHGANILISLASLMRSGIPYVNALEELAKLSTPYLREHLNQIIFNMSDGRDIGEAMDTGLFSSEMMVSIHMMSQNADFQAAIHEIGKSAVLRSIEKISAISGMLNGVALLGVTGYVGWVYYALFTVSNAMSQQVS</sequence>
<feature type="domain" description="Type II secretion system protein GspF" evidence="9">
    <location>
        <begin position="20"/>
        <end position="144"/>
    </location>
</feature>
<dbReference type="GO" id="GO:0015628">
    <property type="term" value="P:protein secretion by the type II secretion system"/>
    <property type="evidence" value="ECO:0007669"/>
    <property type="project" value="TreeGrafter"/>
</dbReference>
<keyword evidence="7 8" id="KW-0472">Membrane</keyword>
<feature type="transmembrane region" description="Helical" evidence="8">
    <location>
        <begin position="310"/>
        <end position="334"/>
    </location>
</feature>
<dbReference type="Gene3D" id="1.20.81.30">
    <property type="entry name" value="Type II secretion system (T2SS), domain F"/>
    <property type="match status" value="2"/>
</dbReference>
<dbReference type="AlphaFoldDB" id="A0A8I1ECH9"/>
<evidence type="ECO:0000313" key="10">
    <source>
        <dbReference type="EMBL" id="MBI6883001.1"/>
    </source>
</evidence>
<dbReference type="PANTHER" id="PTHR30012">
    <property type="entry name" value="GENERAL SECRETION PATHWAY PROTEIN"/>
    <property type="match status" value="1"/>
</dbReference>
<evidence type="ECO:0000313" key="11">
    <source>
        <dbReference type="Proteomes" id="UP000637061"/>
    </source>
</evidence>